<evidence type="ECO:0000313" key="9">
    <source>
        <dbReference type="Proteomes" id="UP000178315"/>
    </source>
</evidence>
<evidence type="ECO:0000256" key="7">
    <source>
        <dbReference type="ARBA" id="ARBA00023016"/>
    </source>
</evidence>
<dbReference type="GO" id="GO:0004519">
    <property type="term" value="F:endonuclease activity"/>
    <property type="evidence" value="ECO:0007669"/>
    <property type="project" value="UniProtKB-KW"/>
</dbReference>
<protein>
    <recommendedName>
        <fullName evidence="10">Addiction module toxin, HicA family</fullName>
    </recommendedName>
</protein>
<keyword evidence="3" id="KW-0540">Nuclease</keyword>
<keyword evidence="4" id="KW-0255">Endonuclease</keyword>
<sequence length="72" mass="8397">MPKLAPIARRHLIQKLRNFGFRGPFQATRHEYMQRDSEKIFIPNPHGKDIGVPLVKAIIEQLGISRDEFMKL</sequence>
<evidence type="ECO:0000313" key="8">
    <source>
        <dbReference type="EMBL" id="OGY73288.1"/>
    </source>
</evidence>
<evidence type="ECO:0000256" key="3">
    <source>
        <dbReference type="ARBA" id="ARBA00022722"/>
    </source>
</evidence>
<comment type="similarity">
    <text evidence="1">Belongs to the HicA mRNA interferase family.</text>
</comment>
<dbReference type="AlphaFoldDB" id="A0A1G2A8R3"/>
<evidence type="ECO:0008006" key="10">
    <source>
        <dbReference type="Google" id="ProtNLM"/>
    </source>
</evidence>
<dbReference type="EMBL" id="MHJU01000014">
    <property type="protein sequence ID" value="OGY73288.1"/>
    <property type="molecule type" value="Genomic_DNA"/>
</dbReference>
<keyword evidence="7" id="KW-0346">Stress response</keyword>
<dbReference type="Gene3D" id="3.30.920.30">
    <property type="entry name" value="Hypothetical protein"/>
    <property type="match status" value="1"/>
</dbReference>
<dbReference type="Proteomes" id="UP000178315">
    <property type="component" value="Unassembled WGS sequence"/>
</dbReference>
<evidence type="ECO:0000256" key="5">
    <source>
        <dbReference type="ARBA" id="ARBA00022801"/>
    </source>
</evidence>
<dbReference type="GO" id="GO:0016787">
    <property type="term" value="F:hydrolase activity"/>
    <property type="evidence" value="ECO:0007669"/>
    <property type="project" value="UniProtKB-KW"/>
</dbReference>
<gene>
    <name evidence="8" type="ORF">A3H61_00965</name>
</gene>
<organism evidence="8 9">
    <name type="scientific">Candidatus Jacksonbacteria bacterium RIFCSPLOWO2_02_FULL_44_20</name>
    <dbReference type="NCBI Taxonomy" id="1798460"/>
    <lineage>
        <taxon>Bacteria</taxon>
        <taxon>Candidatus Jacksoniibacteriota</taxon>
    </lineage>
</organism>
<evidence type="ECO:0000256" key="1">
    <source>
        <dbReference type="ARBA" id="ARBA00006620"/>
    </source>
</evidence>
<evidence type="ECO:0000256" key="4">
    <source>
        <dbReference type="ARBA" id="ARBA00022759"/>
    </source>
</evidence>
<dbReference type="GO" id="GO:0003729">
    <property type="term" value="F:mRNA binding"/>
    <property type="evidence" value="ECO:0007669"/>
    <property type="project" value="InterPro"/>
</dbReference>
<proteinExistence type="inferred from homology"/>
<evidence type="ECO:0000256" key="6">
    <source>
        <dbReference type="ARBA" id="ARBA00022884"/>
    </source>
</evidence>
<keyword evidence="6" id="KW-0694">RNA-binding</keyword>
<name>A0A1G2A8R3_9BACT</name>
<dbReference type="Pfam" id="PF07927">
    <property type="entry name" value="HicA_toxin"/>
    <property type="match status" value="1"/>
</dbReference>
<comment type="caution">
    <text evidence="8">The sequence shown here is derived from an EMBL/GenBank/DDBJ whole genome shotgun (WGS) entry which is preliminary data.</text>
</comment>
<keyword evidence="2" id="KW-1277">Toxin-antitoxin system</keyword>
<keyword evidence="5" id="KW-0378">Hydrolase</keyword>
<accession>A0A1G2A8R3</accession>
<dbReference type="InterPro" id="IPR012933">
    <property type="entry name" value="HicA_mRNA_interferase"/>
</dbReference>
<reference evidence="8 9" key="1">
    <citation type="journal article" date="2016" name="Nat. Commun.">
        <title>Thousands of microbial genomes shed light on interconnected biogeochemical processes in an aquifer system.</title>
        <authorList>
            <person name="Anantharaman K."/>
            <person name="Brown C.T."/>
            <person name="Hug L.A."/>
            <person name="Sharon I."/>
            <person name="Castelle C.J."/>
            <person name="Probst A.J."/>
            <person name="Thomas B.C."/>
            <person name="Singh A."/>
            <person name="Wilkins M.J."/>
            <person name="Karaoz U."/>
            <person name="Brodie E.L."/>
            <person name="Williams K.H."/>
            <person name="Hubbard S.S."/>
            <person name="Banfield J.F."/>
        </authorList>
    </citation>
    <scope>NUCLEOTIDE SEQUENCE [LARGE SCALE GENOMIC DNA]</scope>
</reference>
<dbReference type="SUPFAM" id="SSF54786">
    <property type="entry name" value="YcfA/nrd intein domain"/>
    <property type="match status" value="1"/>
</dbReference>
<evidence type="ECO:0000256" key="2">
    <source>
        <dbReference type="ARBA" id="ARBA00022649"/>
    </source>
</evidence>
<dbReference type="InterPro" id="IPR038570">
    <property type="entry name" value="HicA_sf"/>
</dbReference>